<proteinExistence type="predicted"/>
<evidence type="ECO:0000313" key="2">
    <source>
        <dbReference type="EMBL" id="GFY45712.1"/>
    </source>
</evidence>
<sequence>MGLFLVMTAISTVGLTFLCFCYSRNCNHPGRFVPPYQKYVWQGNCIRKVLEKATISNDTRFTEVVYDLANISIGMSRTLPATIDNLSTISSSDSMEFS</sequence>
<name>A0A8X6X2B8_9ARAC</name>
<accession>A0A8X6X2B8</accession>
<dbReference type="AlphaFoldDB" id="A0A8X6X2B8"/>
<reference evidence="2" key="1">
    <citation type="submission" date="2020-08" db="EMBL/GenBank/DDBJ databases">
        <title>Multicomponent nature underlies the extraordinary mechanical properties of spider dragline silk.</title>
        <authorList>
            <person name="Kono N."/>
            <person name="Nakamura H."/>
            <person name="Mori M."/>
            <person name="Yoshida Y."/>
            <person name="Ohtoshi R."/>
            <person name="Malay A.D."/>
            <person name="Moran D.A.P."/>
            <person name="Tomita M."/>
            <person name="Numata K."/>
            <person name="Arakawa K."/>
        </authorList>
    </citation>
    <scope>NUCLEOTIDE SEQUENCE</scope>
</reference>
<dbReference type="EMBL" id="BMAV01004996">
    <property type="protein sequence ID" value="GFY45712.1"/>
    <property type="molecule type" value="Genomic_DNA"/>
</dbReference>
<keyword evidence="3" id="KW-1185">Reference proteome</keyword>
<evidence type="ECO:0000313" key="3">
    <source>
        <dbReference type="Proteomes" id="UP000886998"/>
    </source>
</evidence>
<dbReference type="Proteomes" id="UP000886998">
    <property type="component" value="Unassembled WGS sequence"/>
</dbReference>
<feature type="signal peptide" evidence="1">
    <location>
        <begin position="1"/>
        <end position="23"/>
    </location>
</feature>
<protein>
    <submittedName>
        <fullName evidence="2">Uncharacterized protein</fullName>
    </submittedName>
</protein>
<evidence type="ECO:0000256" key="1">
    <source>
        <dbReference type="SAM" id="SignalP"/>
    </source>
</evidence>
<organism evidence="2 3">
    <name type="scientific">Trichonephila inaurata madagascariensis</name>
    <dbReference type="NCBI Taxonomy" id="2747483"/>
    <lineage>
        <taxon>Eukaryota</taxon>
        <taxon>Metazoa</taxon>
        <taxon>Ecdysozoa</taxon>
        <taxon>Arthropoda</taxon>
        <taxon>Chelicerata</taxon>
        <taxon>Arachnida</taxon>
        <taxon>Araneae</taxon>
        <taxon>Araneomorphae</taxon>
        <taxon>Entelegynae</taxon>
        <taxon>Araneoidea</taxon>
        <taxon>Nephilidae</taxon>
        <taxon>Trichonephila</taxon>
        <taxon>Trichonephila inaurata</taxon>
    </lineage>
</organism>
<feature type="chain" id="PRO_5036443241" evidence="1">
    <location>
        <begin position="24"/>
        <end position="98"/>
    </location>
</feature>
<gene>
    <name evidence="2" type="ORF">TNIN_139481</name>
</gene>
<keyword evidence="1" id="KW-0732">Signal</keyword>
<comment type="caution">
    <text evidence="2">The sequence shown here is derived from an EMBL/GenBank/DDBJ whole genome shotgun (WGS) entry which is preliminary data.</text>
</comment>